<dbReference type="EMBL" id="JASAOG010000061">
    <property type="protein sequence ID" value="KAK0056492.1"/>
    <property type="molecule type" value="Genomic_DNA"/>
</dbReference>
<comment type="caution">
    <text evidence="1">The sequence shown here is derived from an EMBL/GenBank/DDBJ whole genome shotgun (WGS) entry which is preliminary data.</text>
</comment>
<dbReference type="Proteomes" id="UP001233172">
    <property type="component" value="Unassembled WGS sequence"/>
</dbReference>
<evidence type="ECO:0000313" key="2">
    <source>
        <dbReference type="Proteomes" id="UP001233172"/>
    </source>
</evidence>
<reference evidence="1" key="2">
    <citation type="submission" date="2023-04" db="EMBL/GenBank/DDBJ databases">
        <authorList>
            <person name="Bu L."/>
            <person name="Lu L."/>
            <person name="Laidemitt M.R."/>
            <person name="Zhang S.M."/>
            <person name="Mutuku M."/>
            <person name="Mkoji G."/>
            <person name="Steinauer M."/>
            <person name="Loker E.S."/>
        </authorList>
    </citation>
    <scope>NUCLEOTIDE SEQUENCE</scope>
    <source>
        <strain evidence="1">KasaAsao</strain>
        <tissue evidence="1">Whole Snail</tissue>
    </source>
</reference>
<feature type="non-terminal residue" evidence="1">
    <location>
        <position position="1"/>
    </location>
</feature>
<gene>
    <name evidence="1" type="ORF">Bpfe_013988</name>
</gene>
<accession>A0AAD8F9B5</accession>
<dbReference type="AlphaFoldDB" id="A0AAD8F9B5"/>
<keyword evidence="2" id="KW-1185">Reference proteome</keyword>
<sequence length="77" mass="8827">LRLVPKQSGTSQSKENMGRGEERLFFCHNAHPSPYFLLRSSEVSYEMRDKSLRLVIFPAGHVGRHLHTLVRVSYGKS</sequence>
<evidence type="ECO:0000313" key="1">
    <source>
        <dbReference type="EMBL" id="KAK0056492.1"/>
    </source>
</evidence>
<organism evidence="1 2">
    <name type="scientific">Biomphalaria pfeifferi</name>
    <name type="common">Bloodfluke planorb</name>
    <name type="synonym">Freshwater snail</name>
    <dbReference type="NCBI Taxonomy" id="112525"/>
    <lineage>
        <taxon>Eukaryota</taxon>
        <taxon>Metazoa</taxon>
        <taxon>Spiralia</taxon>
        <taxon>Lophotrochozoa</taxon>
        <taxon>Mollusca</taxon>
        <taxon>Gastropoda</taxon>
        <taxon>Heterobranchia</taxon>
        <taxon>Euthyneura</taxon>
        <taxon>Panpulmonata</taxon>
        <taxon>Hygrophila</taxon>
        <taxon>Lymnaeoidea</taxon>
        <taxon>Planorbidae</taxon>
        <taxon>Biomphalaria</taxon>
    </lineage>
</organism>
<protein>
    <submittedName>
        <fullName evidence="1">Uncharacterized protein</fullName>
    </submittedName>
</protein>
<proteinExistence type="predicted"/>
<name>A0AAD8F9B5_BIOPF</name>
<reference evidence="1" key="1">
    <citation type="journal article" date="2023" name="PLoS Negl. Trop. Dis.">
        <title>A genome sequence for Biomphalaria pfeifferi, the major vector snail for the human-infecting parasite Schistosoma mansoni.</title>
        <authorList>
            <person name="Bu L."/>
            <person name="Lu L."/>
            <person name="Laidemitt M.R."/>
            <person name="Zhang S.M."/>
            <person name="Mutuku M."/>
            <person name="Mkoji G."/>
            <person name="Steinauer M."/>
            <person name="Loker E.S."/>
        </authorList>
    </citation>
    <scope>NUCLEOTIDE SEQUENCE</scope>
    <source>
        <strain evidence="1">KasaAsao</strain>
    </source>
</reference>